<dbReference type="AlphaFoldDB" id="A0AAE1HD29"/>
<reference evidence="1" key="1">
    <citation type="submission" date="2021-07" db="EMBL/GenBank/DDBJ databases">
        <authorList>
            <person name="Catto M.A."/>
            <person name="Jacobson A."/>
            <person name="Kennedy G."/>
            <person name="Labadie P."/>
            <person name="Hunt B.G."/>
            <person name="Srinivasan R."/>
        </authorList>
    </citation>
    <scope>NUCLEOTIDE SEQUENCE</scope>
    <source>
        <strain evidence="1">PL_HMW_Pooled</strain>
        <tissue evidence="1">Head</tissue>
    </source>
</reference>
<comment type="caution">
    <text evidence="1">The sequence shown here is derived from an EMBL/GenBank/DDBJ whole genome shotgun (WGS) entry which is preliminary data.</text>
</comment>
<reference evidence="1" key="2">
    <citation type="journal article" date="2023" name="BMC Genomics">
        <title>Pest status, molecular evolution, and epigenetic factors derived from the genome assembly of Frankliniella fusca, a thysanopteran phytovirus vector.</title>
        <authorList>
            <person name="Catto M.A."/>
            <person name="Labadie P.E."/>
            <person name="Jacobson A.L."/>
            <person name="Kennedy G.G."/>
            <person name="Srinivasan R."/>
            <person name="Hunt B.G."/>
        </authorList>
    </citation>
    <scope>NUCLEOTIDE SEQUENCE</scope>
    <source>
        <strain evidence="1">PL_HMW_Pooled</strain>
    </source>
</reference>
<gene>
    <name evidence="1" type="ORF">KUF71_008130</name>
</gene>
<name>A0AAE1HD29_9NEOP</name>
<proteinExistence type="predicted"/>
<evidence type="ECO:0000313" key="2">
    <source>
        <dbReference type="Proteomes" id="UP001219518"/>
    </source>
</evidence>
<evidence type="ECO:0000313" key="1">
    <source>
        <dbReference type="EMBL" id="KAK3918863.1"/>
    </source>
</evidence>
<dbReference type="Proteomes" id="UP001219518">
    <property type="component" value="Unassembled WGS sequence"/>
</dbReference>
<protein>
    <submittedName>
        <fullName evidence="1">Nonribosomal peptide synthetase 7</fullName>
    </submittedName>
</protein>
<organism evidence="1 2">
    <name type="scientific">Frankliniella fusca</name>
    <dbReference type="NCBI Taxonomy" id="407009"/>
    <lineage>
        <taxon>Eukaryota</taxon>
        <taxon>Metazoa</taxon>
        <taxon>Ecdysozoa</taxon>
        <taxon>Arthropoda</taxon>
        <taxon>Hexapoda</taxon>
        <taxon>Insecta</taxon>
        <taxon>Pterygota</taxon>
        <taxon>Neoptera</taxon>
        <taxon>Paraneoptera</taxon>
        <taxon>Thysanoptera</taxon>
        <taxon>Terebrantia</taxon>
        <taxon>Thripoidea</taxon>
        <taxon>Thripidae</taxon>
        <taxon>Frankliniella</taxon>
    </lineage>
</organism>
<dbReference type="EMBL" id="JAHWGI010000966">
    <property type="protein sequence ID" value="KAK3918863.1"/>
    <property type="molecule type" value="Genomic_DNA"/>
</dbReference>
<accession>A0AAE1HD29</accession>
<sequence length="84" mass="9391">MQIVYAYRCGVVADQSSLYSWTLFLINAPGMDRTAPPASLEEIPTPTCTLGTVRLKIGRKQRSQLKSTALVQTLMWANRCKCQL</sequence>
<keyword evidence="2" id="KW-1185">Reference proteome</keyword>